<protein>
    <submittedName>
        <fullName evidence="1">Uncharacterized protein</fullName>
    </submittedName>
</protein>
<evidence type="ECO:0000313" key="1">
    <source>
        <dbReference type="EMBL" id="AJF97225.1"/>
    </source>
</evidence>
<dbReference type="KEGG" id="vg:23462142"/>
<dbReference type="GeneID" id="23462142"/>
<accession>A0A0B5J679</accession>
<sequence>MTVGRRMAWRGPQQAAPVGNEPLEHVEVTSRRGLVACALIPCTSVGARPLQHGKVAAAGCGTTSLGVPWTTASSEPLKSRQISTTGYYGARPSILWAARV</sequence>
<dbReference type="EMBL" id="KP136319">
    <property type="protein sequence ID" value="AJF97225.1"/>
    <property type="molecule type" value="Genomic_DNA"/>
</dbReference>
<reference evidence="1 2" key="1">
    <citation type="journal article" date="2015" name="Parasitol. Res.">
        <title>Viruses in close associations with free-living amoebae.</title>
        <authorList>
            <person name="Scheid P."/>
        </authorList>
    </citation>
    <scope>NUCLEOTIDE SEQUENCE [LARGE SCALE GENOMIC DNA]</scope>
    <source>
        <strain evidence="1">KlaHel</strain>
    </source>
</reference>
<dbReference type="Proteomes" id="UP000202511">
    <property type="component" value="Segment"/>
</dbReference>
<proteinExistence type="predicted"/>
<organism evidence="1 2">
    <name type="scientific">Pandoravirus inopinatum</name>
    <dbReference type="NCBI Taxonomy" id="1605721"/>
    <lineage>
        <taxon>Viruses</taxon>
        <taxon>Pandoravirus</taxon>
    </lineage>
</organism>
<dbReference type="RefSeq" id="YP_009119460.1">
    <property type="nucleotide sequence ID" value="NC_026440.1"/>
</dbReference>
<name>A0A0B5J679_9VIRU</name>
<evidence type="ECO:0000313" key="2">
    <source>
        <dbReference type="Proteomes" id="UP000202511"/>
    </source>
</evidence>